<feature type="transmembrane region" description="Helical" evidence="3">
    <location>
        <begin position="334"/>
        <end position="361"/>
    </location>
</feature>
<gene>
    <name evidence="4" type="ORF">M408DRAFT_332088</name>
</gene>
<dbReference type="PANTHER" id="PTHR13037">
    <property type="entry name" value="FORMIN"/>
    <property type="match status" value="1"/>
</dbReference>
<feature type="region of interest" description="Disordered" evidence="2">
    <location>
        <begin position="1158"/>
        <end position="1243"/>
    </location>
</feature>
<accession>A0A0C3AV38</accession>
<feature type="compositionally biased region" description="Low complexity" evidence="2">
    <location>
        <begin position="1071"/>
        <end position="1082"/>
    </location>
</feature>
<feature type="region of interest" description="Disordered" evidence="2">
    <location>
        <begin position="732"/>
        <end position="754"/>
    </location>
</feature>
<reference evidence="5" key="2">
    <citation type="submission" date="2015-01" db="EMBL/GenBank/DDBJ databases">
        <title>Evolutionary Origins and Diversification of the Mycorrhizal Mutualists.</title>
        <authorList>
            <consortium name="DOE Joint Genome Institute"/>
            <consortium name="Mycorrhizal Genomics Consortium"/>
            <person name="Kohler A."/>
            <person name="Kuo A."/>
            <person name="Nagy L.G."/>
            <person name="Floudas D."/>
            <person name="Copeland A."/>
            <person name="Barry K.W."/>
            <person name="Cichocki N."/>
            <person name="Veneault-Fourrey C."/>
            <person name="LaButti K."/>
            <person name="Lindquist E.A."/>
            <person name="Lipzen A."/>
            <person name="Lundell T."/>
            <person name="Morin E."/>
            <person name="Murat C."/>
            <person name="Riley R."/>
            <person name="Ohm R."/>
            <person name="Sun H."/>
            <person name="Tunlid A."/>
            <person name="Henrissat B."/>
            <person name="Grigoriev I.V."/>
            <person name="Hibbett D.S."/>
            <person name="Martin F."/>
        </authorList>
    </citation>
    <scope>NUCLEOTIDE SEQUENCE [LARGE SCALE GENOMIC DNA]</scope>
    <source>
        <strain evidence="5">MAFF 305830</strain>
    </source>
</reference>
<feature type="compositionally biased region" description="Polar residues" evidence="2">
    <location>
        <begin position="149"/>
        <end position="161"/>
    </location>
</feature>
<feature type="region of interest" description="Disordered" evidence="2">
    <location>
        <begin position="461"/>
        <end position="532"/>
    </location>
</feature>
<feature type="region of interest" description="Disordered" evidence="2">
    <location>
        <begin position="383"/>
        <end position="430"/>
    </location>
</feature>
<feature type="region of interest" description="Disordered" evidence="2">
    <location>
        <begin position="557"/>
        <end position="577"/>
    </location>
</feature>
<feature type="transmembrane region" description="Helical" evidence="3">
    <location>
        <begin position="284"/>
        <end position="303"/>
    </location>
</feature>
<feature type="compositionally biased region" description="Low complexity" evidence="2">
    <location>
        <begin position="72"/>
        <end position="89"/>
    </location>
</feature>
<dbReference type="PANTHER" id="PTHR13037:SF24">
    <property type="entry name" value="POLYCOMB PROTEIN PCL-RELATED"/>
    <property type="match status" value="1"/>
</dbReference>
<feature type="region of interest" description="Disordered" evidence="2">
    <location>
        <begin position="768"/>
        <end position="795"/>
    </location>
</feature>
<proteinExistence type="predicted"/>
<feature type="compositionally biased region" description="Polar residues" evidence="2">
    <location>
        <begin position="1110"/>
        <end position="1119"/>
    </location>
</feature>
<feature type="compositionally biased region" description="Basic and acidic residues" evidence="2">
    <location>
        <begin position="943"/>
        <end position="981"/>
    </location>
</feature>
<name>A0A0C3AV38_SERVB</name>
<feature type="transmembrane region" description="Helical" evidence="3">
    <location>
        <begin position="588"/>
        <end position="616"/>
    </location>
</feature>
<feature type="compositionally biased region" description="Polar residues" evidence="2">
    <location>
        <begin position="885"/>
        <end position="897"/>
    </location>
</feature>
<feature type="compositionally biased region" description="Basic residues" evidence="2">
    <location>
        <begin position="227"/>
        <end position="236"/>
    </location>
</feature>
<reference evidence="4 5" key="1">
    <citation type="submission" date="2014-04" db="EMBL/GenBank/DDBJ databases">
        <authorList>
            <consortium name="DOE Joint Genome Institute"/>
            <person name="Kuo A."/>
            <person name="Zuccaro A."/>
            <person name="Kohler A."/>
            <person name="Nagy L.G."/>
            <person name="Floudas D."/>
            <person name="Copeland A."/>
            <person name="Barry K.W."/>
            <person name="Cichocki N."/>
            <person name="Veneault-Fourrey C."/>
            <person name="LaButti K."/>
            <person name="Lindquist E.A."/>
            <person name="Lipzen A."/>
            <person name="Lundell T."/>
            <person name="Morin E."/>
            <person name="Murat C."/>
            <person name="Sun H."/>
            <person name="Tunlid A."/>
            <person name="Henrissat B."/>
            <person name="Grigoriev I.V."/>
            <person name="Hibbett D.S."/>
            <person name="Martin F."/>
            <person name="Nordberg H.P."/>
            <person name="Cantor M.N."/>
            <person name="Hua S.X."/>
        </authorList>
    </citation>
    <scope>NUCLEOTIDE SEQUENCE [LARGE SCALE GENOMIC DNA]</scope>
    <source>
        <strain evidence="4 5">MAFF 305830</strain>
    </source>
</reference>
<feature type="region of interest" description="Disordered" evidence="2">
    <location>
        <begin position="1069"/>
        <end position="1119"/>
    </location>
</feature>
<evidence type="ECO:0000313" key="4">
    <source>
        <dbReference type="EMBL" id="KIM23894.1"/>
    </source>
</evidence>
<keyword evidence="3" id="KW-0812">Transmembrane</keyword>
<keyword evidence="3" id="KW-0472">Membrane</keyword>
<protein>
    <submittedName>
        <fullName evidence="4">Uncharacterized protein</fullName>
    </submittedName>
</protein>
<feature type="region of interest" description="Disordered" evidence="2">
    <location>
        <begin position="876"/>
        <end position="923"/>
    </location>
</feature>
<feature type="compositionally biased region" description="Basic and acidic residues" evidence="2">
    <location>
        <begin position="57"/>
        <end position="67"/>
    </location>
</feature>
<dbReference type="Proteomes" id="UP000054097">
    <property type="component" value="Unassembled WGS sequence"/>
</dbReference>
<evidence type="ECO:0000256" key="3">
    <source>
        <dbReference type="SAM" id="Phobius"/>
    </source>
</evidence>
<feature type="compositionally biased region" description="Pro residues" evidence="2">
    <location>
        <begin position="984"/>
        <end position="1002"/>
    </location>
</feature>
<feature type="compositionally biased region" description="Pro residues" evidence="2">
    <location>
        <begin position="134"/>
        <end position="148"/>
    </location>
</feature>
<evidence type="ECO:0000256" key="1">
    <source>
        <dbReference type="ARBA" id="ARBA00022581"/>
    </source>
</evidence>
<feature type="compositionally biased region" description="Low complexity" evidence="2">
    <location>
        <begin position="1171"/>
        <end position="1185"/>
    </location>
</feature>
<dbReference type="OrthoDB" id="3267888at2759"/>
<evidence type="ECO:0000313" key="5">
    <source>
        <dbReference type="Proteomes" id="UP000054097"/>
    </source>
</evidence>
<feature type="compositionally biased region" description="Low complexity" evidence="2">
    <location>
        <begin position="768"/>
        <end position="777"/>
    </location>
</feature>
<feature type="transmembrane region" description="Helical" evidence="3">
    <location>
        <begin position="674"/>
        <end position="695"/>
    </location>
</feature>
<keyword evidence="3" id="KW-1133">Transmembrane helix</keyword>
<evidence type="ECO:0000256" key="2">
    <source>
        <dbReference type="SAM" id="MobiDB-lite"/>
    </source>
</evidence>
<keyword evidence="5" id="KW-1185">Reference proteome</keyword>
<feature type="compositionally biased region" description="Pro residues" evidence="2">
    <location>
        <begin position="212"/>
        <end position="224"/>
    </location>
</feature>
<feature type="compositionally biased region" description="Polar residues" evidence="2">
    <location>
        <begin position="1008"/>
        <end position="1017"/>
    </location>
</feature>
<feature type="compositionally biased region" description="Polar residues" evidence="2">
    <location>
        <begin position="1202"/>
        <end position="1213"/>
    </location>
</feature>
<dbReference type="EMBL" id="KN824330">
    <property type="protein sequence ID" value="KIM23894.1"/>
    <property type="molecule type" value="Genomic_DNA"/>
</dbReference>
<dbReference type="AlphaFoldDB" id="A0A0C3AV38"/>
<feature type="region of interest" description="Disordered" evidence="2">
    <location>
        <begin position="1"/>
        <end position="272"/>
    </location>
</feature>
<sequence>MAAAVYLHNALFGQPSSRTSVDNVRGGQQDEDDSDDEEDADESSSLDDDGGSGGGDRQGDASARADGHNLGSSRAPSSSSPISSSRFSPVNTDDRAVRTLSVSSQGTLVPVTGGRNRHSQSRPLDSPHDHPLYIPSPEPLGQLYPPPLSQQQRSTAPSSETHAFHSDDNNTSTAVPYPEEDQIVEESTRSSPLPPGLPASTHRTSSSRRPLTPYPFPPLDPSPHSPSHTRGRPKGRRREDEEQEQEQPPKRASTFGRRTYRPYTPPHLRKGRIPNISLSRNARILILAARFLLALVLCGWSAYSCARYWLAYSEFRPDNSANNTTVEDPPRSQYAFVLALTCTVATALLVLDSAYFMYFVLYPHDGRFLTRIPTVAPISRPNEDEPVVVVNDNTDDTDGSPRPHPRPRSSRGVRVPVQLQDNDKFTAMPYRNSGFSVASSYRRSRRLSKPRPDSWAVDAAAAADAYPPSPEREAEREPAPVPETEDAVARTQENEGERVEEPVQDDAPPSRFVAPTVAPGEESDPPQVEKHSKKTYQLHLPTLCHEPSISPLPFPPRVAPSQQHQHQQPYQSPAFTRHRRRKWRRTRVFLHVVHWLAFIALNIPGFVNVALIPVWYSPEPTIDPSNNGSNVRTGINSPHRLSGLCDWSPDAIWAGTALPPSHPPPCAQTIGYKAWLWGAIGRVLITFIIAGAWIVMDGVWWGAWVVGTRRIGWSGAFGCPWFPRLQKAVAPTKAQHYPPQEHEEDSEEPRVGEAKEMPWAKRIRLLSGASRASGKSGRSSKSHKEKSGELVVPVPPPPAAGNTAQGGVAAIGVAGGITTFGVDPQDALATSAPKHKVRRKPVSTIGVGPTDAYSLNSPPLPASAYAQTYYEPSKLPGGGIGSRRPSAQESIGGSTMVGSPPGATFLPSSPVFTPASPHTSFSEHTSFANAGRRSMGLEIVPEQESRSSDEREAQAREDSPEMDRRYPDRPQSRLARYDDVPYRPNAPSPPSPSSPTYPPSPTRPGWNQDPNTFSPITSPGADAPLLGRGYFMVGDGGFSAGNANDGAYDEESYYQAMSEDARVNQANRAISPNSERSNSPNSFGQVVDTRGETPPNGRDEEESPEPPQLIPNSQGQWAQTTPYQHPLAMGIQMAMGQPPEFEREVRMLGTVVRRMSTIESLGSHERELSRRGSAATARTTQTGRGNSSGAAQREGTNGSGNSGPLSPLTATTGNGNGGQSERTETEPIIGAVRANSPVDISPP</sequence>
<feature type="compositionally biased region" description="Polar residues" evidence="2">
    <location>
        <begin position="906"/>
        <end position="923"/>
    </location>
</feature>
<feature type="compositionally biased region" description="Basic and acidic residues" evidence="2">
    <location>
        <begin position="492"/>
        <end position="501"/>
    </location>
</feature>
<feature type="compositionally biased region" description="Polar residues" evidence="2">
    <location>
        <begin position="1187"/>
        <end position="1196"/>
    </location>
</feature>
<feature type="region of interest" description="Disordered" evidence="2">
    <location>
        <begin position="939"/>
        <end position="1020"/>
    </location>
</feature>
<feature type="compositionally biased region" description="Low complexity" evidence="2">
    <location>
        <begin position="560"/>
        <end position="573"/>
    </location>
</feature>
<dbReference type="HOGENOM" id="CLU_266487_0_0_1"/>
<organism evidence="4 5">
    <name type="scientific">Serendipita vermifera MAFF 305830</name>
    <dbReference type="NCBI Taxonomy" id="933852"/>
    <lineage>
        <taxon>Eukaryota</taxon>
        <taxon>Fungi</taxon>
        <taxon>Dikarya</taxon>
        <taxon>Basidiomycota</taxon>
        <taxon>Agaricomycotina</taxon>
        <taxon>Agaricomycetes</taxon>
        <taxon>Sebacinales</taxon>
        <taxon>Serendipitaceae</taxon>
        <taxon>Serendipita</taxon>
    </lineage>
</organism>
<feature type="compositionally biased region" description="Acidic residues" evidence="2">
    <location>
        <begin position="29"/>
        <end position="50"/>
    </location>
</feature>
<keyword evidence="1" id="KW-0945">Host-virus interaction</keyword>